<proteinExistence type="predicted"/>
<keyword evidence="2" id="KW-0732">Signal</keyword>
<gene>
    <name evidence="3" type="ORF">KC19_6G133900</name>
</gene>
<evidence type="ECO:0000256" key="2">
    <source>
        <dbReference type="SAM" id="SignalP"/>
    </source>
</evidence>
<name>A0A8T0HE38_CERPU</name>
<keyword evidence="1" id="KW-1133">Transmembrane helix</keyword>
<dbReference type="AlphaFoldDB" id="A0A8T0HE38"/>
<comment type="caution">
    <text evidence="3">The sequence shown here is derived from an EMBL/GenBank/DDBJ whole genome shotgun (WGS) entry which is preliminary data.</text>
</comment>
<feature type="transmembrane region" description="Helical" evidence="1">
    <location>
        <begin position="28"/>
        <end position="48"/>
    </location>
</feature>
<keyword evidence="1" id="KW-0812">Transmembrane</keyword>
<dbReference type="Proteomes" id="UP000822688">
    <property type="component" value="Chromosome 6"/>
</dbReference>
<keyword evidence="4" id="KW-1185">Reference proteome</keyword>
<keyword evidence="1" id="KW-0472">Membrane</keyword>
<evidence type="ECO:0000313" key="3">
    <source>
        <dbReference type="EMBL" id="KAG0570031.1"/>
    </source>
</evidence>
<feature type="chain" id="PRO_5035768505" evidence="2">
    <location>
        <begin position="19"/>
        <end position="83"/>
    </location>
</feature>
<evidence type="ECO:0000256" key="1">
    <source>
        <dbReference type="SAM" id="Phobius"/>
    </source>
</evidence>
<accession>A0A8T0HE38</accession>
<dbReference type="EMBL" id="CM026427">
    <property type="protein sequence ID" value="KAG0570031.1"/>
    <property type="molecule type" value="Genomic_DNA"/>
</dbReference>
<feature type="transmembrane region" description="Helical" evidence="1">
    <location>
        <begin position="60"/>
        <end position="82"/>
    </location>
</feature>
<organism evidence="3 4">
    <name type="scientific">Ceratodon purpureus</name>
    <name type="common">Fire moss</name>
    <name type="synonym">Dicranum purpureum</name>
    <dbReference type="NCBI Taxonomy" id="3225"/>
    <lineage>
        <taxon>Eukaryota</taxon>
        <taxon>Viridiplantae</taxon>
        <taxon>Streptophyta</taxon>
        <taxon>Embryophyta</taxon>
        <taxon>Bryophyta</taxon>
        <taxon>Bryophytina</taxon>
        <taxon>Bryopsida</taxon>
        <taxon>Dicranidae</taxon>
        <taxon>Pseudoditrichales</taxon>
        <taxon>Ditrichaceae</taxon>
        <taxon>Ceratodon</taxon>
    </lineage>
</organism>
<reference evidence="3 4" key="1">
    <citation type="submission" date="2020-06" db="EMBL/GenBank/DDBJ databases">
        <title>WGS assembly of Ceratodon purpureus strain R40.</title>
        <authorList>
            <person name="Carey S.B."/>
            <person name="Jenkins J."/>
            <person name="Shu S."/>
            <person name="Lovell J.T."/>
            <person name="Sreedasyam A."/>
            <person name="Maumus F."/>
            <person name="Tiley G.P."/>
            <person name="Fernandez-Pozo N."/>
            <person name="Barry K."/>
            <person name="Chen C."/>
            <person name="Wang M."/>
            <person name="Lipzen A."/>
            <person name="Daum C."/>
            <person name="Saski C.A."/>
            <person name="Payton A.C."/>
            <person name="Mcbreen J.C."/>
            <person name="Conrad R.E."/>
            <person name="Kollar L.M."/>
            <person name="Olsson S."/>
            <person name="Huttunen S."/>
            <person name="Landis J.B."/>
            <person name="Wickett N.J."/>
            <person name="Johnson M.G."/>
            <person name="Rensing S.A."/>
            <person name="Grimwood J."/>
            <person name="Schmutz J."/>
            <person name="Mcdaniel S.F."/>
        </authorList>
    </citation>
    <scope>NUCLEOTIDE SEQUENCE [LARGE SCALE GENOMIC DNA]</scope>
    <source>
        <strain evidence="3 4">R40</strain>
    </source>
</reference>
<sequence length="83" mass="8949">MWVLLFVVSCCARRVGFGEDCNARSVCEVGSVFVFLISLVLVGSSWNSGCACSLTGSSCVHSYGLVDLCFFFLFLVVDHIGIV</sequence>
<evidence type="ECO:0000313" key="4">
    <source>
        <dbReference type="Proteomes" id="UP000822688"/>
    </source>
</evidence>
<protein>
    <submittedName>
        <fullName evidence="3">Uncharacterized protein</fullName>
    </submittedName>
</protein>
<feature type="signal peptide" evidence="2">
    <location>
        <begin position="1"/>
        <end position="18"/>
    </location>
</feature>